<dbReference type="FunFam" id="1.25.10.10:FF:001309">
    <property type="entry name" value="Uncharacterized protein"/>
    <property type="match status" value="1"/>
</dbReference>
<dbReference type="InterPro" id="IPR016024">
    <property type="entry name" value="ARM-type_fold"/>
</dbReference>
<dbReference type="KEGG" id="lpan:LPMP_281000"/>
<dbReference type="OrthoDB" id="276864at2759"/>
<dbReference type="GeneID" id="22576545"/>
<dbReference type="VEuPathDB" id="TriTrypDB:LPMP_281000"/>
<proteinExistence type="predicted"/>
<dbReference type="RefSeq" id="XP_010700440.1">
    <property type="nucleotide sequence ID" value="XM_010702138.1"/>
</dbReference>
<sequence length="411" mass="45452">MESPINPVVWQVLFNAALGTLSVGTLYSVYHQRYDMESVQRTAFLELRKADTEEARMAKLTELQAACRPEAVRRQPSARMSALKYGAPIVQMAKLEKDGSNVASVCMAVKVILYIYGPNAEGRQKLNSLDGYKVLLTTLSEAQRQGEDDLMGDVAHALDALTEVDDSEVVLDTDVPKGSEGTATLARLPATVKMLRILDPEGPVTFLASLTGIFANICTLTAGAVNIGSGVDGHSGMSFFLRLLDHANRRVVANAITVVRFLARAQVCQEELIEEANMARLADNLQVTGEPVIVNSILTIILVMAGSKKYGDAFFSCVASSTILTTLFELWMRSPEKSLRSRAEVLSRLLLRIPQTAPAMAALFERFRPQLEERRRRDEEEYKQQVQQAQQSQMMQRLMMEQMGIDPSMMG</sequence>
<gene>
    <name evidence="2" type="ORF">LPMP_281000</name>
</gene>
<evidence type="ECO:0000256" key="1">
    <source>
        <dbReference type="SAM" id="Phobius"/>
    </source>
</evidence>
<dbReference type="Gene3D" id="1.25.10.10">
    <property type="entry name" value="Leucine-rich Repeat Variant"/>
    <property type="match status" value="1"/>
</dbReference>
<evidence type="ECO:0000313" key="2">
    <source>
        <dbReference type="EMBL" id="AIN99733.1"/>
    </source>
</evidence>
<name>A0A088RUQ6_LEIPA</name>
<evidence type="ECO:0000313" key="3">
    <source>
        <dbReference type="Proteomes" id="UP000063063"/>
    </source>
</evidence>
<accession>A0A088RUQ6</accession>
<dbReference type="SUPFAM" id="SSF48371">
    <property type="entry name" value="ARM repeat"/>
    <property type="match status" value="1"/>
</dbReference>
<organism evidence="2 3">
    <name type="scientific">Leishmania panamensis</name>
    <dbReference type="NCBI Taxonomy" id="5679"/>
    <lineage>
        <taxon>Eukaryota</taxon>
        <taxon>Discoba</taxon>
        <taxon>Euglenozoa</taxon>
        <taxon>Kinetoplastea</taxon>
        <taxon>Metakinetoplastina</taxon>
        <taxon>Trypanosomatida</taxon>
        <taxon>Trypanosomatidae</taxon>
        <taxon>Leishmaniinae</taxon>
        <taxon>Leishmania</taxon>
        <taxon>Leishmania guyanensis species complex</taxon>
    </lineage>
</organism>
<reference evidence="2 3" key="1">
    <citation type="journal article" date="2015" name="Sci. Rep.">
        <title>The genome of Leishmania panamensis: insights into genomics of the L. (Viannia) subgenus.</title>
        <authorList>
            <person name="Llanes A."/>
            <person name="Restrepo C.M."/>
            <person name="Vecchio G.D."/>
            <person name="Anguizola F.J."/>
            <person name="Lleonart R."/>
        </authorList>
    </citation>
    <scope>NUCLEOTIDE SEQUENCE [LARGE SCALE GENOMIC DNA]</scope>
    <source>
        <strain evidence="2 3">MHOM/PA/94/PSC-1</strain>
    </source>
</reference>
<evidence type="ECO:0008006" key="4">
    <source>
        <dbReference type="Google" id="ProtNLM"/>
    </source>
</evidence>
<dbReference type="VEuPathDB" id="TriTrypDB:LPAL13_280015500"/>
<protein>
    <recommendedName>
        <fullName evidence="4">Archaic translocase outer mitochondrial membrane 46 kDa subunit</fullName>
    </recommendedName>
</protein>
<dbReference type="InterPro" id="IPR011989">
    <property type="entry name" value="ARM-like"/>
</dbReference>
<keyword evidence="1" id="KW-1133">Transmembrane helix</keyword>
<keyword evidence="3" id="KW-1185">Reference proteome</keyword>
<dbReference type="AlphaFoldDB" id="A0A088RUQ6"/>
<keyword evidence="1" id="KW-0472">Membrane</keyword>
<dbReference type="eggNOG" id="ENOG502QSQI">
    <property type="taxonomic scope" value="Eukaryota"/>
</dbReference>
<keyword evidence="1" id="KW-0812">Transmembrane</keyword>
<dbReference type="EMBL" id="CP009397">
    <property type="protein sequence ID" value="AIN99733.1"/>
    <property type="molecule type" value="Genomic_DNA"/>
</dbReference>
<dbReference type="Proteomes" id="UP000063063">
    <property type="component" value="Chromosome 28"/>
</dbReference>
<feature type="transmembrane region" description="Helical" evidence="1">
    <location>
        <begin position="12"/>
        <end position="30"/>
    </location>
</feature>